<keyword evidence="3" id="KW-1185">Reference proteome</keyword>
<dbReference type="AlphaFoldDB" id="A0AAN5CFP8"/>
<evidence type="ECO:0000313" key="3">
    <source>
        <dbReference type="Proteomes" id="UP001328107"/>
    </source>
</evidence>
<dbReference type="EMBL" id="BTRK01000003">
    <property type="protein sequence ID" value="GMR40341.1"/>
    <property type="molecule type" value="Genomic_DNA"/>
</dbReference>
<dbReference type="Proteomes" id="UP001328107">
    <property type="component" value="Unassembled WGS sequence"/>
</dbReference>
<proteinExistence type="predicted"/>
<gene>
    <name evidence="2" type="ORF">PMAYCL1PPCAC_10536</name>
</gene>
<protein>
    <submittedName>
        <fullName evidence="2">Uncharacterized protein</fullName>
    </submittedName>
</protein>
<evidence type="ECO:0000256" key="1">
    <source>
        <dbReference type="SAM" id="Phobius"/>
    </source>
</evidence>
<keyword evidence="1" id="KW-0812">Transmembrane</keyword>
<organism evidence="2 3">
    <name type="scientific">Pristionchus mayeri</name>
    <dbReference type="NCBI Taxonomy" id="1317129"/>
    <lineage>
        <taxon>Eukaryota</taxon>
        <taxon>Metazoa</taxon>
        <taxon>Ecdysozoa</taxon>
        <taxon>Nematoda</taxon>
        <taxon>Chromadorea</taxon>
        <taxon>Rhabditida</taxon>
        <taxon>Rhabditina</taxon>
        <taxon>Diplogasteromorpha</taxon>
        <taxon>Diplogasteroidea</taxon>
        <taxon>Neodiplogasteridae</taxon>
        <taxon>Pristionchus</taxon>
    </lineage>
</organism>
<feature type="non-terminal residue" evidence="2">
    <location>
        <position position="90"/>
    </location>
</feature>
<feature type="non-terminal residue" evidence="2">
    <location>
        <position position="1"/>
    </location>
</feature>
<accession>A0AAN5CFP8</accession>
<keyword evidence="1" id="KW-1133">Transmembrane helix</keyword>
<reference evidence="3" key="1">
    <citation type="submission" date="2022-10" db="EMBL/GenBank/DDBJ databases">
        <title>Genome assembly of Pristionchus species.</title>
        <authorList>
            <person name="Yoshida K."/>
            <person name="Sommer R.J."/>
        </authorList>
    </citation>
    <scope>NUCLEOTIDE SEQUENCE [LARGE SCALE GENOMIC DNA]</scope>
    <source>
        <strain evidence="3">RS5460</strain>
    </source>
</reference>
<sequence>SASFSFLGGFILSFAVDHIIDAGLYFLEDSLFGTARSLPPLLALNIGRALFLIFSVAFEMLFCLLPSKIDQWRLRKITLREEADSLASIA</sequence>
<feature type="transmembrane region" description="Helical" evidence="1">
    <location>
        <begin position="46"/>
        <end position="65"/>
    </location>
</feature>
<evidence type="ECO:0000313" key="2">
    <source>
        <dbReference type="EMBL" id="GMR40341.1"/>
    </source>
</evidence>
<keyword evidence="1" id="KW-0472">Membrane</keyword>
<name>A0AAN5CFP8_9BILA</name>
<comment type="caution">
    <text evidence="2">The sequence shown here is derived from an EMBL/GenBank/DDBJ whole genome shotgun (WGS) entry which is preliminary data.</text>
</comment>